<dbReference type="GO" id="GO:0031901">
    <property type="term" value="C:early endosome membrane"/>
    <property type="evidence" value="ECO:0007669"/>
    <property type="project" value="TreeGrafter"/>
</dbReference>
<evidence type="ECO:0000313" key="17">
    <source>
        <dbReference type="Proteomes" id="UP000030755"/>
    </source>
</evidence>
<evidence type="ECO:0000256" key="6">
    <source>
        <dbReference type="ARBA" id="ARBA00022448"/>
    </source>
</evidence>
<evidence type="ECO:0000256" key="1">
    <source>
        <dbReference type="ARBA" id="ARBA00004179"/>
    </source>
</evidence>
<keyword evidence="9" id="KW-0333">Golgi apparatus</keyword>
<feature type="domain" description="PX" evidence="14">
    <location>
        <begin position="29"/>
        <end position="154"/>
    </location>
</feature>
<feature type="region of interest" description="Disordered" evidence="13">
    <location>
        <begin position="1"/>
        <end position="21"/>
    </location>
</feature>
<dbReference type="InterPro" id="IPR036871">
    <property type="entry name" value="PX_dom_sf"/>
</dbReference>
<reference evidence="18" key="2">
    <citation type="journal article" date="2018" name="Nat. Microbiol.">
        <title>Leveraging single-cell genomics to expand the fungal tree of life.</title>
        <authorList>
            <person name="Ahrendt S.R."/>
            <person name="Quandt C.A."/>
            <person name="Ciobanu D."/>
            <person name="Clum A."/>
            <person name="Salamov A."/>
            <person name="Andreopoulos B."/>
            <person name="Cheng J.F."/>
            <person name="Woyke T."/>
            <person name="Pelin A."/>
            <person name="Henrissat B."/>
            <person name="Reynolds N.K."/>
            <person name="Benny G.L."/>
            <person name="Smith M.E."/>
            <person name="James T.Y."/>
            <person name="Grigoriev I.V."/>
        </authorList>
    </citation>
    <scope>NUCLEOTIDE SEQUENCE [LARGE SCALE GENOMIC DNA]</scope>
    <source>
        <strain evidence="18">CSF55</strain>
    </source>
</reference>
<reference evidence="15 17" key="1">
    <citation type="journal article" date="2013" name="Curr. Biol.">
        <title>Shared signatures of parasitism and phylogenomics unite Cryptomycota and microsporidia.</title>
        <authorList>
            <person name="James T.Y."/>
            <person name="Pelin A."/>
            <person name="Bonen L."/>
            <person name="Ahrendt S."/>
            <person name="Sain D."/>
            <person name="Corradi N."/>
            <person name="Stajich J.E."/>
        </authorList>
    </citation>
    <scope>NUCLEOTIDE SEQUENCE [LARGE SCALE GENOMIC DNA]</scope>
    <source>
        <strain evidence="15 17">CSF55</strain>
        <strain evidence="15 17">CSF55</strain>
    </source>
</reference>
<dbReference type="PANTHER" id="PTHR45963:SF2">
    <property type="entry name" value="RE52028P"/>
    <property type="match status" value="1"/>
</dbReference>
<comment type="function">
    <text evidence="12">Required for retention of late Golgi membrane proteins. Component of the retrieval machinery that functions by direct interaction with the cytosolic tails of certain TGN membrane proteins during the sorting/budding process at the prevacuolar compartment. Binds phosphatidylinositol 3-phosphate (PtdIns(P3)).</text>
</comment>
<comment type="similarity">
    <text evidence="4">Belongs to the sorting nexin family.</text>
</comment>
<dbReference type="AlphaFoldDB" id="A0A075AQF0"/>
<sequence length="154" mass="17919">MTTRSFDTTSRLPYKPQSSSERYSLPEDYLEIEVVNPITVNAGTKNQYTDYEIICRTNIPVFKKQSSTVRRRYSDFEWFRDLLEKENPRVSIPALPGKIFFKNRFAPEIIETRRRALERFLQVVSGHPLLQTGSAAKTLVAFIQDQSFSREAFS</sequence>
<dbReference type="STRING" id="988480.A0A075AQF0"/>
<dbReference type="GO" id="GO:0030904">
    <property type="term" value="C:retromer complex"/>
    <property type="evidence" value="ECO:0007669"/>
    <property type="project" value="TreeGrafter"/>
</dbReference>
<keyword evidence="11" id="KW-0472">Membrane</keyword>
<keyword evidence="6" id="KW-0813">Transport</keyword>
<reference evidence="16" key="3">
    <citation type="submission" date="2018-08" db="EMBL/GenBank/DDBJ databases">
        <title>Leveraging single-cell genomics to expand the Fungal Tree of Life.</title>
        <authorList>
            <consortium name="DOE Joint Genome Institute"/>
            <person name="Ahrendt S.R."/>
            <person name="Quandt C.A."/>
            <person name="Ciobanu D."/>
            <person name="Clum A."/>
            <person name="Salamov A."/>
            <person name="Andreopoulos B."/>
            <person name="Cheng J.-F."/>
            <person name="Woyke T."/>
            <person name="Pelin A."/>
            <person name="Henrissat B."/>
            <person name="Reynolds N."/>
            <person name="Benny G.L."/>
            <person name="Smith M.E."/>
            <person name="James T.Y."/>
            <person name="Grigoriev I.V."/>
        </authorList>
    </citation>
    <scope>NUCLEOTIDE SEQUENCE</scope>
    <source>
        <strain evidence="16">CSF55</strain>
    </source>
</reference>
<dbReference type="InterPro" id="IPR051074">
    <property type="entry name" value="Sorting_Nexin"/>
</dbReference>
<dbReference type="OMA" id="NMYTDYE"/>
<gene>
    <name evidence="15" type="ORF">O9G_002225</name>
    <name evidence="16" type="ORF">ROZALSC1DRAFT_29195</name>
</gene>
<evidence type="ECO:0000256" key="2">
    <source>
        <dbReference type="ARBA" id="ARBA00004255"/>
    </source>
</evidence>
<dbReference type="PROSITE" id="PS50195">
    <property type="entry name" value="PX"/>
    <property type="match status" value="1"/>
</dbReference>
<evidence type="ECO:0000259" key="14">
    <source>
        <dbReference type="PROSITE" id="PS50195"/>
    </source>
</evidence>
<dbReference type="Pfam" id="PF00787">
    <property type="entry name" value="PX"/>
    <property type="match status" value="1"/>
</dbReference>
<evidence type="ECO:0000256" key="3">
    <source>
        <dbReference type="ARBA" id="ARBA00004496"/>
    </source>
</evidence>
<evidence type="ECO:0000256" key="5">
    <source>
        <dbReference type="ARBA" id="ARBA00020436"/>
    </source>
</evidence>
<proteinExistence type="inferred from homology"/>
<evidence type="ECO:0000256" key="13">
    <source>
        <dbReference type="SAM" id="MobiDB-lite"/>
    </source>
</evidence>
<keyword evidence="8" id="KW-0653">Protein transport</keyword>
<dbReference type="Proteomes" id="UP000030755">
    <property type="component" value="Unassembled WGS sequence"/>
</dbReference>
<dbReference type="EMBL" id="ML005276">
    <property type="protein sequence ID" value="RKP19178.1"/>
    <property type="molecule type" value="Genomic_DNA"/>
</dbReference>
<evidence type="ECO:0000256" key="4">
    <source>
        <dbReference type="ARBA" id="ARBA00010883"/>
    </source>
</evidence>
<evidence type="ECO:0000313" key="16">
    <source>
        <dbReference type="EMBL" id="RKP19178.1"/>
    </source>
</evidence>
<dbReference type="GO" id="GO:0032456">
    <property type="term" value="P:endocytic recycling"/>
    <property type="evidence" value="ECO:0007669"/>
    <property type="project" value="TreeGrafter"/>
</dbReference>
<name>A0A075AQF0_ROZAC</name>
<dbReference type="HOGENOM" id="CLU_057172_2_1_1"/>
<evidence type="ECO:0000313" key="15">
    <source>
        <dbReference type="EMBL" id="EPZ32385.1"/>
    </source>
</evidence>
<evidence type="ECO:0000256" key="9">
    <source>
        <dbReference type="ARBA" id="ARBA00023034"/>
    </source>
</evidence>
<evidence type="ECO:0000256" key="12">
    <source>
        <dbReference type="ARBA" id="ARBA00025533"/>
    </source>
</evidence>
<dbReference type="Gene3D" id="3.30.1520.10">
    <property type="entry name" value="Phox-like domain"/>
    <property type="match status" value="1"/>
</dbReference>
<dbReference type="OrthoDB" id="5227681at2759"/>
<dbReference type="EMBL" id="KE561158">
    <property type="protein sequence ID" value="EPZ32385.1"/>
    <property type="molecule type" value="Genomic_DNA"/>
</dbReference>
<dbReference type="GO" id="GO:0000139">
    <property type="term" value="C:Golgi membrane"/>
    <property type="evidence" value="ECO:0007669"/>
    <property type="project" value="UniProtKB-SubCell"/>
</dbReference>
<dbReference type="GO" id="GO:0015031">
    <property type="term" value="P:protein transport"/>
    <property type="evidence" value="ECO:0007669"/>
    <property type="project" value="UniProtKB-KW"/>
</dbReference>
<dbReference type="Proteomes" id="UP000281549">
    <property type="component" value="Unassembled WGS sequence"/>
</dbReference>
<keyword evidence="10" id="KW-0446">Lipid-binding</keyword>
<organism evidence="15 17">
    <name type="scientific">Rozella allomycis (strain CSF55)</name>
    <dbReference type="NCBI Taxonomy" id="988480"/>
    <lineage>
        <taxon>Eukaryota</taxon>
        <taxon>Fungi</taxon>
        <taxon>Fungi incertae sedis</taxon>
        <taxon>Cryptomycota</taxon>
        <taxon>Cryptomycota incertae sedis</taxon>
        <taxon>Rozella</taxon>
    </lineage>
</organism>
<dbReference type="SUPFAM" id="SSF64268">
    <property type="entry name" value="PX domain"/>
    <property type="match status" value="1"/>
</dbReference>
<dbReference type="PANTHER" id="PTHR45963">
    <property type="entry name" value="RE52028P"/>
    <property type="match status" value="1"/>
</dbReference>
<evidence type="ECO:0000313" key="18">
    <source>
        <dbReference type="Proteomes" id="UP000281549"/>
    </source>
</evidence>
<dbReference type="GO" id="GO:0032266">
    <property type="term" value="F:phosphatidylinositol-3-phosphate binding"/>
    <property type="evidence" value="ECO:0007669"/>
    <property type="project" value="TreeGrafter"/>
</dbReference>
<evidence type="ECO:0000256" key="7">
    <source>
        <dbReference type="ARBA" id="ARBA00022490"/>
    </source>
</evidence>
<accession>A0A075AQF0</accession>
<protein>
    <recommendedName>
        <fullName evidence="5">Sorting nexin-3</fullName>
    </recommendedName>
</protein>
<dbReference type="InterPro" id="IPR001683">
    <property type="entry name" value="PX_dom"/>
</dbReference>
<keyword evidence="7" id="KW-0963">Cytoplasm</keyword>
<dbReference type="SMART" id="SM00312">
    <property type="entry name" value="PX"/>
    <property type="match status" value="1"/>
</dbReference>
<keyword evidence="17" id="KW-1185">Reference proteome</keyword>
<evidence type="ECO:0000256" key="10">
    <source>
        <dbReference type="ARBA" id="ARBA00023121"/>
    </source>
</evidence>
<dbReference type="GO" id="GO:0034499">
    <property type="term" value="P:late endosome to Golgi transport"/>
    <property type="evidence" value="ECO:0007669"/>
    <property type="project" value="TreeGrafter"/>
</dbReference>
<evidence type="ECO:0000256" key="8">
    <source>
        <dbReference type="ARBA" id="ARBA00022927"/>
    </source>
</evidence>
<comment type="subcellular location">
    <subcellularLocation>
        <location evidence="3">Cytoplasm</location>
    </subcellularLocation>
    <subcellularLocation>
        <location evidence="2">Golgi apparatus membrane</location>
        <topology evidence="2">Peripheral membrane protein</topology>
        <orientation evidence="2">Cytoplasmic side</orientation>
    </subcellularLocation>
    <subcellularLocation>
        <location evidence="1">Prevacuolar compartment membrane</location>
        <topology evidence="1">Peripheral membrane protein</topology>
        <orientation evidence="1">Cytoplasmic side</orientation>
    </subcellularLocation>
</comment>
<evidence type="ECO:0000256" key="11">
    <source>
        <dbReference type="ARBA" id="ARBA00023136"/>
    </source>
</evidence>